<feature type="chain" id="PRO_5037785278" evidence="2">
    <location>
        <begin position="29"/>
        <end position="1173"/>
    </location>
</feature>
<evidence type="ECO:0000313" key="4">
    <source>
        <dbReference type="EMBL" id="MBD2702074.1"/>
    </source>
</evidence>
<feature type="compositionally biased region" description="Polar residues" evidence="1">
    <location>
        <begin position="70"/>
        <end position="82"/>
    </location>
</feature>
<name>A0A927ANL0_9BACT</name>
<dbReference type="SMART" id="SM00736">
    <property type="entry name" value="CADG"/>
    <property type="match status" value="5"/>
</dbReference>
<dbReference type="GO" id="GO:0016020">
    <property type="term" value="C:membrane"/>
    <property type="evidence" value="ECO:0007669"/>
    <property type="project" value="InterPro"/>
</dbReference>
<keyword evidence="5" id="KW-1185">Reference proteome</keyword>
<dbReference type="InterPro" id="IPR015919">
    <property type="entry name" value="Cadherin-like_sf"/>
</dbReference>
<feature type="compositionally biased region" description="Low complexity" evidence="1">
    <location>
        <begin position="45"/>
        <end position="64"/>
    </location>
</feature>
<feature type="domain" description="LTD" evidence="3">
    <location>
        <begin position="528"/>
        <end position="660"/>
    </location>
</feature>
<evidence type="ECO:0000256" key="1">
    <source>
        <dbReference type="SAM" id="MobiDB-lite"/>
    </source>
</evidence>
<dbReference type="InterPro" id="IPR006644">
    <property type="entry name" value="Cadg"/>
</dbReference>
<gene>
    <name evidence="4" type="ORF">IC229_15595</name>
</gene>
<dbReference type="Pfam" id="PF00932">
    <property type="entry name" value="LTD"/>
    <property type="match status" value="1"/>
</dbReference>
<dbReference type="AlphaFoldDB" id="A0A927ANL0"/>
<dbReference type="InterPro" id="IPR001322">
    <property type="entry name" value="Lamin_tail_dom"/>
</dbReference>
<dbReference type="RefSeq" id="WP_190887927.1">
    <property type="nucleotide sequence ID" value="NZ_JACWZY010000012.1"/>
</dbReference>
<comment type="caution">
    <text evidence="4">The sequence shown here is derived from an EMBL/GenBank/DDBJ whole genome shotgun (WGS) entry which is preliminary data.</text>
</comment>
<dbReference type="Pfam" id="PF01345">
    <property type="entry name" value="DUF11"/>
    <property type="match status" value="1"/>
</dbReference>
<accession>A0A927ANL0</accession>
<protein>
    <submittedName>
        <fullName evidence="4">Lamin tail domain-containing protein</fullName>
    </submittedName>
</protein>
<organism evidence="4 5">
    <name type="scientific">Spirosoma profusum</name>
    <dbReference type="NCBI Taxonomy" id="2771354"/>
    <lineage>
        <taxon>Bacteria</taxon>
        <taxon>Pseudomonadati</taxon>
        <taxon>Bacteroidota</taxon>
        <taxon>Cytophagia</taxon>
        <taxon>Cytophagales</taxon>
        <taxon>Cytophagaceae</taxon>
        <taxon>Spirosoma</taxon>
    </lineage>
</organism>
<dbReference type="Proteomes" id="UP000598820">
    <property type="component" value="Unassembled WGS sequence"/>
</dbReference>
<reference evidence="4" key="1">
    <citation type="submission" date="2020-09" db="EMBL/GenBank/DDBJ databases">
        <authorList>
            <person name="Kim M.K."/>
        </authorList>
    </citation>
    <scope>NUCLEOTIDE SEQUENCE</scope>
    <source>
        <strain evidence="4">BT702</strain>
    </source>
</reference>
<dbReference type="PROSITE" id="PS51841">
    <property type="entry name" value="LTD"/>
    <property type="match status" value="1"/>
</dbReference>
<sequence>MKHVSLRRVFLTCFPLLALWLMGSASWAQTTITQWNFNSVPSDVSNSTGTTTPSTGTGSLSTVGGTTGSFANGSGSSDPAASDNTGYGVANFPSATQNNKTAGIEFRVATTGFQSLTVSWDQRFSNTAVNRARLQYSTDGGTSYTDVTPPFSATAGDQFYNNNQYDLSSITAIDNRTDVRFRIVAEFSVPAVSPTSYTAANPGSTYATSGNWRFDMVTVKGVNIPAQPDLTVSVAGPSSAIVDQPFIYSLVVGNIGNATATNVPVSFTLPAGVSYVSATEADNFTATQSGGVVSFEGGAISASSSARLTVTVSSPTEGTITVQPGAAVVDEANTITESNKVNNGSTATVSTTVGSANLPPVAPAISDQNGVVAVPFSYTVPTFTDPESQTLAYIITGVAAGLSADNVTRIISGIPTVSGPNTVTVVATDPAGASVTATLGILINANQPSVAASLSNQTATVGVSFSYVVPAFTDPESQTLLYAATGLPNGLSFNVVTRAISGTPTTGGLSSVTITAIDPASNMTTAMFSFSVSSTPVGIIRITEYMYSGTPGEYFELTNVGNASVNLTGWSYDDNSRQAGSFSLSGLGIVQPGESVVVTEADVSVFRRAWYLPTSVKVLGGNTENLGRSDEINIYNTSATLVDRLTFDDQTISGSVRTNDVSGWTAPANLGLNQTATYQLAVVGDGQNSYIATTGNLGNPGGYYVPLNRVLVVESGSSTTVVEGGATDSYMVKLNSQPVANVIVSINPGSQLSVSPTSLTFTPSSYSIAQTVSVTAIDDNVVEGMHTAHIIQTTTSTDPAYNGIATNSVSVTITDKNTPPTVAQGIGSQTATLNVSYIFTIPSATFTDAQTPNNLTLSVAGLPAGLSFTSPNIISGTPSTTVGSPFLITVIATDPGNLSVNTTFLLTVSPPPQTPPTVAQLIASQTATVETAYLFTIPSGTFTDAETPNNLTLTVSGLPNGLSFSAPTTISGTPSTTVGSPFTVTIVATDPIGLSVSTTFTLSVLPVSNTNPAVVQSIGPQVAPVNQPFLLLISASNFTDAETPNGLALEVSGLPIGLTFTAPSTISGTPSSTVGSPFTVTVVVTDPGGLTLSTTFQITVTNSTACVNMFTIKAGAWDDPTVWSCGRLPVSTDVMTLNHAVTLPASYTGNALRVTFSPSGQLIYASGSKLRLN</sequence>
<keyword evidence="2" id="KW-0732">Signal</keyword>
<feature type="region of interest" description="Disordered" evidence="1">
    <location>
        <begin position="43"/>
        <end position="82"/>
    </location>
</feature>
<dbReference type="EMBL" id="JACWZY010000012">
    <property type="protein sequence ID" value="MBD2702074.1"/>
    <property type="molecule type" value="Genomic_DNA"/>
</dbReference>
<dbReference type="SUPFAM" id="SSF49313">
    <property type="entry name" value="Cadherin-like"/>
    <property type="match status" value="5"/>
</dbReference>
<dbReference type="NCBIfam" id="TIGR01451">
    <property type="entry name" value="B_ant_repeat"/>
    <property type="match status" value="1"/>
</dbReference>
<feature type="signal peptide" evidence="2">
    <location>
        <begin position="1"/>
        <end position="28"/>
    </location>
</feature>
<dbReference type="GO" id="GO:0005509">
    <property type="term" value="F:calcium ion binding"/>
    <property type="evidence" value="ECO:0007669"/>
    <property type="project" value="InterPro"/>
</dbReference>
<proteinExistence type="predicted"/>
<dbReference type="SUPFAM" id="SSF74853">
    <property type="entry name" value="Lamin A/C globular tail domain"/>
    <property type="match status" value="1"/>
</dbReference>
<evidence type="ECO:0000313" key="5">
    <source>
        <dbReference type="Proteomes" id="UP000598820"/>
    </source>
</evidence>
<dbReference type="Pfam" id="PF05345">
    <property type="entry name" value="He_PIG"/>
    <property type="match status" value="5"/>
</dbReference>
<dbReference type="InterPro" id="IPR013783">
    <property type="entry name" value="Ig-like_fold"/>
</dbReference>
<dbReference type="InterPro" id="IPR047589">
    <property type="entry name" value="DUF11_rpt"/>
</dbReference>
<dbReference type="Gene3D" id="2.60.40.10">
    <property type="entry name" value="Immunoglobulins"/>
    <property type="match status" value="6"/>
</dbReference>
<evidence type="ECO:0000259" key="3">
    <source>
        <dbReference type="PROSITE" id="PS51841"/>
    </source>
</evidence>
<dbReference type="InterPro" id="IPR036415">
    <property type="entry name" value="Lamin_tail_dom_sf"/>
</dbReference>
<evidence type="ECO:0000256" key="2">
    <source>
        <dbReference type="SAM" id="SignalP"/>
    </source>
</evidence>
<dbReference type="InterPro" id="IPR001434">
    <property type="entry name" value="OmcB-like_DUF11"/>
</dbReference>